<evidence type="ECO:0000313" key="2">
    <source>
        <dbReference type="EMBL" id="SDX15378.1"/>
    </source>
</evidence>
<reference evidence="3" key="1">
    <citation type="submission" date="2016-10" db="EMBL/GenBank/DDBJ databases">
        <authorList>
            <person name="Varghese N."/>
            <person name="Submissions S."/>
        </authorList>
    </citation>
    <scope>NUCLEOTIDE SEQUENCE [LARGE SCALE GENOMIC DNA]</scope>
    <source>
        <strain evidence="3">DSM 15718</strain>
    </source>
</reference>
<dbReference type="Pfam" id="PF07642">
    <property type="entry name" value="BBP2"/>
    <property type="match status" value="1"/>
</dbReference>
<dbReference type="RefSeq" id="WP_091431982.1">
    <property type="nucleotide sequence ID" value="NZ_FNMV01000007.1"/>
</dbReference>
<accession>A0A1H2ZEI3</accession>
<keyword evidence="1" id="KW-0732">Signal</keyword>
<evidence type="ECO:0000256" key="1">
    <source>
        <dbReference type="SAM" id="SignalP"/>
    </source>
</evidence>
<dbReference type="EMBL" id="FNMV01000007">
    <property type="protein sequence ID" value="SDX15378.1"/>
    <property type="molecule type" value="Genomic_DNA"/>
</dbReference>
<dbReference type="AlphaFoldDB" id="A0A1H2ZEI3"/>
<dbReference type="Proteomes" id="UP000198569">
    <property type="component" value="Unassembled WGS sequence"/>
</dbReference>
<evidence type="ECO:0000313" key="3">
    <source>
        <dbReference type="Proteomes" id="UP000198569"/>
    </source>
</evidence>
<organism evidence="2 3">
    <name type="scientific">Flavobacterium degerlachei</name>
    <dbReference type="NCBI Taxonomy" id="229203"/>
    <lineage>
        <taxon>Bacteria</taxon>
        <taxon>Pseudomonadati</taxon>
        <taxon>Bacteroidota</taxon>
        <taxon>Flavobacteriia</taxon>
        <taxon>Flavobacteriales</taxon>
        <taxon>Flavobacteriaceae</taxon>
        <taxon>Flavobacterium</taxon>
    </lineage>
</organism>
<keyword evidence="3" id="KW-1185">Reference proteome</keyword>
<dbReference type="InterPro" id="IPR011486">
    <property type="entry name" value="BBP2"/>
</dbReference>
<dbReference type="OrthoDB" id="1114561at2"/>
<gene>
    <name evidence="2" type="ORF">SAMN05444338_107156</name>
</gene>
<protein>
    <submittedName>
        <fullName evidence="2">Putative beta-barrel porin-2, OmpL-like. bbp2</fullName>
    </submittedName>
</protein>
<dbReference type="STRING" id="229203.SAMN05444338_107156"/>
<feature type="signal peptide" evidence="1">
    <location>
        <begin position="1"/>
        <end position="40"/>
    </location>
</feature>
<sequence length="358" mass="38495">MNEHNNKLTTETNQLTKTKLNMKKVILTLALALTATAVFAQDTPLEISGSGDLYYKYDFSKTANIPTSFASDQNSVSLGMIDIALKKTTGKTSFVGEISFGPRGQFQSILNSDGTYDELGANSFHIQNLYATYAATEKLSFTAGFMGTFIGYEVISPLANFHYSTSYLFTNGPFQNAGIKANYAISDKVGLMVGAFNDAWNSYTADAFKGLNAVGAQLSLTPTENISAYINFMDGSVSGTIIDLTATFQLTDKFLLGLNAADYSNEGDVGYSGVAVYPSYTVNDHFGLGLRAEYFDYKAGSGDNSVTALTFSANLKSGGLTFIPEFRLDNGSEENFIKSNGAPTKSASQMSLALVYGF</sequence>
<proteinExistence type="predicted"/>
<name>A0A1H2ZEI3_9FLAO</name>
<dbReference type="SUPFAM" id="SSF56935">
    <property type="entry name" value="Porins"/>
    <property type="match status" value="1"/>
</dbReference>
<feature type="chain" id="PRO_5011496176" evidence="1">
    <location>
        <begin position="41"/>
        <end position="358"/>
    </location>
</feature>